<dbReference type="GO" id="GO:0016787">
    <property type="term" value="F:hydrolase activity"/>
    <property type="evidence" value="ECO:0007669"/>
    <property type="project" value="UniProtKB-KW"/>
</dbReference>
<protein>
    <submittedName>
        <fullName evidence="5">Fumarylacetoacetate hydrolase domain-containing protein 2</fullName>
    </submittedName>
</protein>
<keyword evidence="4" id="KW-1185">Reference proteome</keyword>
<dbReference type="InParanoid" id="A0A1S3I7F5"/>
<evidence type="ECO:0000256" key="2">
    <source>
        <dbReference type="ARBA" id="ARBA00022723"/>
    </source>
</evidence>
<dbReference type="InterPro" id="IPR036663">
    <property type="entry name" value="Fumarylacetoacetase_C_sf"/>
</dbReference>
<dbReference type="GO" id="GO:0050163">
    <property type="term" value="F:oxaloacetate tautomerase activity"/>
    <property type="evidence" value="ECO:0007669"/>
    <property type="project" value="UniProtKB-ARBA"/>
</dbReference>
<dbReference type="KEGG" id="lak:106161663"/>
<keyword evidence="2" id="KW-0479">Metal-binding</keyword>
<evidence type="ECO:0000313" key="5">
    <source>
        <dbReference type="RefSeq" id="XP_013394133.1"/>
    </source>
</evidence>
<dbReference type="STRING" id="7574.A0A1S3I7F5"/>
<dbReference type="FunFam" id="3.90.850.10:FF:000002">
    <property type="entry name" value="2-hydroxyhepta-2,4-diene-1,7-dioate isomerase"/>
    <property type="match status" value="1"/>
</dbReference>
<organism evidence="4 5">
    <name type="scientific">Lingula anatina</name>
    <name type="common">Brachiopod</name>
    <name type="synonym">Lingula unguis</name>
    <dbReference type="NCBI Taxonomy" id="7574"/>
    <lineage>
        <taxon>Eukaryota</taxon>
        <taxon>Metazoa</taxon>
        <taxon>Spiralia</taxon>
        <taxon>Lophotrochozoa</taxon>
        <taxon>Brachiopoda</taxon>
        <taxon>Linguliformea</taxon>
        <taxon>Lingulata</taxon>
        <taxon>Lingulida</taxon>
        <taxon>Linguloidea</taxon>
        <taxon>Lingulidae</taxon>
        <taxon>Lingula</taxon>
    </lineage>
</organism>
<evidence type="ECO:0000313" key="4">
    <source>
        <dbReference type="Proteomes" id="UP000085678"/>
    </source>
</evidence>
<dbReference type="SUPFAM" id="SSF56529">
    <property type="entry name" value="FAH"/>
    <property type="match status" value="1"/>
</dbReference>
<evidence type="ECO:0000259" key="3">
    <source>
        <dbReference type="Pfam" id="PF01557"/>
    </source>
</evidence>
<dbReference type="RefSeq" id="XP_013394133.1">
    <property type="nucleotide sequence ID" value="XM_013538679.1"/>
</dbReference>
<dbReference type="Proteomes" id="UP000085678">
    <property type="component" value="Unplaced"/>
</dbReference>
<reference evidence="5" key="1">
    <citation type="submission" date="2025-08" db="UniProtKB">
        <authorList>
            <consortium name="RefSeq"/>
        </authorList>
    </citation>
    <scope>IDENTIFICATION</scope>
    <source>
        <tissue evidence="5">Gonads</tissue>
    </source>
</reference>
<dbReference type="GO" id="GO:0006107">
    <property type="term" value="P:oxaloacetate metabolic process"/>
    <property type="evidence" value="ECO:0007669"/>
    <property type="project" value="UniProtKB-ARBA"/>
</dbReference>
<gene>
    <name evidence="5" type="primary">LOC106161663</name>
</gene>
<dbReference type="OrthoDB" id="411064at2759"/>
<dbReference type="Gene3D" id="3.90.850.10">
    <property type="entry name" value="Fumarylacetoacetase-like, C-terminal domain"/>
    <property type="match status" value="1"/>
</dbReference>
<comment type="similarity">
    <text evidence="1">Belongs to the FAH family.</text>
</comment>
<proteinExistence type="inferred from homology"/>
<feature type="domain" description="Fumarylacetoacetase-like C-terminal" evidence="3">
    <location>
        <begin position="103"/>
        <end position="310"/>
    </location>
</feature>
<dbReference type="FunCoup" id="A0A1S3I7F5">
    <property type="interactions" value="96"/>
</dbReference>
<dbReference type="InterPro" id="IPR011234">
    <property type="entry name" value="Fumarylacetoacetase-like_C"/>
</dbReference>
<dbReference type="GO" id="GO:0046872">
    <property type="term" value="F:metal ion binding"/>
    <property type="evidence" value="ECO:0007669"/>
    <property type="project" value="UniProtKB-KW"/>
</dbReference>
<keyword evidence="5" id="KW-0378">Hydrolase</keyword>
<dbReference type="GeneID" id="106161663"/>
<accession>A0A1S3I7F5</accession>
<dbReference type="PANTHER" id="PTHR42796:SF4">
    <property type="entry name" value="FUMARYLACETOACETATE HYDROLASE DOMAIN-CONTAINING PROTEIN 2A"/>
    <property type="match status" value="1"/>
</dbReference>
<dbReference type="InterPro" id="IPR051121">
    <property type="entry name" value="FAH"/>
</dbReference>
<evidence type="ECO:0000256" key="1">
    <source>
        <dbReference type="ARBA" id="ARBA00010211"/>
    </source>
</evidence>
<dbReference type="PANTHER" id="PTHR42796">
    <property type="entry name" value="FUMARYLACETOACETATE HYDROLASE DOMAIN-CONTAINING PROTEIN 2A-RELATED"/>
    <property type="match status" value="1"/>
</dbReference>
<dbReference type="AlphaFoldDB" id="A0A1S3I7F5"/>
<dbReference type="Pfam" id="PF01557">
    <property type="entry name" value="FAA_hydrolase"/>
    <property type="match status" value="1"/>
</dbReference>
<sequence length="310" mass="34388">MRFNVLLDVRRIACHLHRSFQTMRFVQFEEGGRRRVGVEKEDGGDVVDLSAFDKNIPTDMRSFLEGGQPMIQAAKSAVESGNSSLILKRDSVKLLAPVTNPDKVLCVGMNYVDHCAEQNQPVPTEPVLFSKFPSTIIASGDDLQYPEETQELDWEVEMVIVIGKGGKKISENEAMSHVFGYTVAHDVSARDWQMRRNGGQYLVGKSMDCFCPLGPAIVMKEDLSDPHNLGLRCRVNGVTKQDSNTKNLVFKTESIIAFVSRLFTLKAGDIILTGTPPGVGCFRKPPEYLKRGDVVEVEVDQIGKVVNKVV</sequence>
<name>A0A1S3I7F5_LINAN</name>